<evidence type="ECO:0000256" key="1">
    <source>
        <dbReference type="SAM" id="MobiDB-lite"/>
    </source>
</evidence>
<name>A0A7W6G902_9HYPH</name>
<keyword evidence="2" id="KW-0472">Membrane</keyword>
<organism evidence="3 4">
    <name type="scientific">Rhizobium metallidurans</name>
    <dbReference type="NCBI Taxonomy" id="1265931"/>
    <lineage>
        <taxon>Bacteria</taxon>
        <taxon>Pseudomonadati</taxon>
        <taxon>Pseudomonadota</taxon>
        <taxon>Alphaproteobacteria</taxon>
        <taxon>Hyphomicrobiales</taxon>
        <taxon>Rhizobiaceae</taxon>
        <taxon>Rhizobium/Agrobacterium group</taxon>
        <taxon>Rhizobium</taxon>
    </lineage>
</organism>
<feature type="transmembrane region" description="Helical" evidence="2">
    <location>
        <begin position="71"/>
        <end position="89"/>
    </location>
</feature>
<sequence>MLVETFRMTRLNADMSVIVSVLRATDKILLGIVLMVVGCGIALGFALDIPPEQRSKLPQWMIIDTVAELKNLFFQMIILYLVVHFAAQVGEMQTPPQWESLVLPVSALLLAGAMKLTASSHHLSEETRHDRSEGRERKRPDKPG</sequence>
<comment type="caution">
    <text evidence="3">The sequence shown here is derived from an EMBL/GenBank/DDBJ whole genome shotgun (WGS) entry which is preliminary data.</text>
</comment>
<evidence type="ECO:0000313" key="3">
    <source>
        <dbReference type="EMBL" id="MBB3963053.1"/>
    </source>
</evidence>
<gene>
    <name evidence="3" type="ORF">GGQ67_000671</name>
</gene>
<keyword evidence="2" id="KW-1133">Transmembrane helix</keyword>
<dbReference type="Proteomes" id="UP000582090">
    <property type="component" value="Unassembled WGS sequence"/>
</dbReference>
<evidence type="ECO:0000313" key="4">
    <source>
        <dbReference type="Proteomes" id="UP000582090"/>
    </source>
</evidence>
<dbReference type="AlphaFoldDB" id="A0A7W6G902"/>
<keyword evidence="4" id="KW-1185">Reference proteome</keyword>
<dbReference type="EMBL" id="JACIDW010000001">
    <property type="protein sequence ID" value="MBB3963053.1"/>
    <property type="molecule type" value="Genomic_DNA"/>
</dbReference>
<dbReference type="Pfam" id="PF03350">
    <property type="entry name" value="UPF0114"/>
    <property type="match status" value="1"/>
</dbReference>
<protein>
    <submittedName>
        <fullName evidence="3">Putative membrane protein YqhA</fullName>
    </submittedName>
</protein>
<feature type="region of interest" description="Disordered" evidence="1">
    <location>
        <begin position="120"/>
        <end position="144"/>
    </location>
</feature>
<proteinExistence type="predicted"/>
<reference evidence="3 4" key="1">
    <citation type="submission" date="2020-08" db="EMBL/GenBank/DDBJ databases">
        <title>Genomic Encyclopedia of Type Strains, Phase IV (KMG-IV): sequencing the most valuable type-strain genomes for metagenomic binning, comparative biology and taxonomic classification.</title>
        <authorList>
            <person name="Goeker M."/>
        </authorList>
    </citation>
    <scope>NUCLEOTIDE SEQUENCE [LARGE SCALE GENOMIC DNA]</scope>
    <source>
        <strain evidence="3 4">DSM 26575</strain>
    </source>
</reference>
<feature type="compositionally biased region" description="Basic and acidic residues" evidence="1">
    <location>
        <begin position="122"/>
        <end position="144"/>
    </location>
</feature>
<keyword evidence="2" id="KW-0812">Transmembrane</keyword>
<accession>A0A7W6G902</accession>
<evidence type="ECO:0000256" key="2">
    <source>
        <dbReference type="SAM" id="Phobius"/>
    </source>
</evidence>
<feature type="transmembrane region" description="Helical" evidence="2">
    <location>
        <begin position="28"/>
        <end position="50"/>
    </location>
</feature>
<dbReference type="InterPro" id="IPR005134">
    <property type="entry name" value="UPF0114"/>
</dbReference>